<dbReference type="EMBL" id="JBEPBX010000049">
    <property type="protein sequence ID" value="MER6618040.1"/>
    <property type="molecule type" value="Genomic_DNA"/>
</dbReference>
<evidence type="ECO:0000259" key="4">
    <source>
        <dbReference type="PROSITE" id="PS50995"/>
    </source>
</evidence>
<organism evidence="5 6">
    <name type="scientific">Streptomyces xantholiticus</name>
    <dbReference type="NCBI Taxonomy" id="68285"/>
    <lineage>
        <taxon>Bacteria</taxon>
        <taxon>Bacillati</taxon>
        <taxon>Actinomycetota</taxon>
        <taxon>Actinomycetes</taxon>
        <taxon>Kitasatosporales</taxon>
        <taxon>Streptomycetaceae</taxon>
        <taxon>Streptomyces</taxon>
    </lineage>
</organism>
<dbReference type="Gene3D" id="1.10.10.10">
    <property type="entry name" value="Winged helix-like DNA-binding domain superfamily/Winged helix DNA-binding domain"/>
    <property type="match status" value="1"/>
</dbReference>
<evidence type="ECO:0000256" key="3">
    <source>
        <dbReference type="ARBA" id="ARBA00023163"/>
    </source>
</evidence>
<dbReference type="InterPro" id="IPR039422">
    <property type="entry name" value="MarR/SlyA-like"/>
</dbReference>
<accession>A0ABV1V4S2</accession>
<dbReference type="InterPro" id="IPR036388">
    <property type="entry name" value="WH-like_DNA-bd_sf"/>
</dbReference>
<dbReference type="PRINTS" id="PR00598">
    <property type="entry name" value="HTHMARR"/>
</dbReference>
<keyword evidence="6" id="KW-1185">Reference proteome</keyword>
<dbReference type="RefSeq" id="WP_351979001.1">
    <property type="nucleotide sequence ID" value="NZ_JBEPBX010000049.1"/>
</dbReference>
<evidence type="ECO:0000313" key="6">
    <source>
        <dbReference type="Proteomes" id="UP001445472"/>
    </source>
</evidence>
<dbReference type="Pfam" id="PF01047">
    <property type="entry name" value="MarR"/>
    <property type="match status" value="1"/>
</dbReference>
<evidence type="ECO:0000313" key="5">
    <source>
        <dbReference type="EMBL" id="MER6618040.1"/>
    </source>
</evidence>
<dbReference type="Proteomes" id="UP001445472">
    <property type="component" value="Unassembled WGS sequence"/>
</dbReference>
<evidence type="ECO:0000256" key="1">
    <source>
        <dbReference type="ARBA" id="ARBA00023015"/>
    </source>
</evidence>
<name>A0ABV1V4S2_9ACTN</name>
<protein>
    <submittedName>
        <fullName evidence="5">MarR family transcriptional regulator</fullName>
    </submittedName>
</protein>
<sequence length="156" mass="16946">MAEPDTPLHSTAPAPLAVTRRLSLLLARADKEILARAAPGLAELDLTGRQYHALAVLADDKPGSQLELATALGVLPAIVVTLVDDLETRGLLERQRDPRDRRRQNITLTQSGHQLLQQADALAATVEAEVFAGIDEAAQQQLRQTLIDAFANRPRH</sequence>
<keyword evidence="1" id="KW-0805">Transcription regulation</keyword>
<proteinExistence type="predicted"/>
<comment type="caution">
    <text evidence="5">The sequence shown here is derived from an EMBL/GenBank/DDBJ whole genome shotgun (WGS) entry which is preliminary data.</text>
</comment>
<dbReference type="PANTHER" id="PTHR33164">
    <property type="entry name" value="TRANSCRIPTIONAL REGULATOR, MARR FAMILY"/>
    <property type="match status" value="1"/>
</dbReference>
<reference evidence="5 6" key="1">
    <citation type="submission" date="2024-06" db="EMBL/GenBank/DDBJ databases">
        <title>The Natural Products Discovery Center: Release of the First 8490 Sequenced Strains for Exploring Actinobacteria Biosynthetic Diversity.</title>
        <authorList>
            <person name="Kalkreuter E."/>
            <person name="Kautsar S.A."/>
            <person name="Yang D."/>
            <person name="Bader C.D."/>
            <person name="Teijaro C.N."/>
            <person name="Fluegel L."/>
            <person name="Davis C.M."/>
            <person name="Simpson J.R."/>
            <person name="Lauterbach L."/>
            <person name="Steele A.D."/>
            <person name="Gui C."/>
            <person name="Meng S."/>
            <person name="Li G."/>
            <person name="Viehrig K."/>
            <person name="Ye F."/>
            <person name="Su P."/>
            <person name="Kiefer A.F."/>
            <person name="Nichols A."/>
            <person name="Cepeda A.J."/>
            <person name="Yan W."/>
            <person name="Fan B."/>
            <person name="Jiang Y."/>
            <person name="Adhikari A."/>
            <person name="Zheng C.-J."/>
            <person name="Schuster L."/>
            <person name="Cowan T.M."/>
            <person name="Smanski M.J."/>
            <person name="Chevrette M.G."/>
            <person name="De Carvalho L.P.S."/>
            <person name="Shen B."/>
        </authorList>
    </citation>
    <scope>NUCLEOTIDE SEQUENCE [LARGE SCALE GENOMIC DNA]</scope>
    <source>
        <strain evidence="5 6">NPDC000837</strain>
    </source>
</reference>
<dbReference type="InterPro" id="IPR036390">
    <property type="entry name" value="WH_DNA-bd_sf"/>
</dbReference>
<dbReference type="SMART" id="SM00347">
    <property type="entry name" value="HTH_MARR"/>
    <property type="match status" value="1"/>
</dbReference>
<keyword evidence="2" id="KW-0238">DNA-binding</keyword>
<dbReference type="InterPro" id="IPR000835">
    <property type="entry name" value="HTH_MarR-typ"/>
</dbReference>
<feature type="domain" description="HTH marR-type" evidence="4">
    <location>
        <begin position="19"/>
        <end position="151"/>
    </location>
</feature>
<evidence type="ECO:0000256" key="2">
    <source>
        <dbReference type="ARBA" id="ARBA00023125"/>
    </source>
</evidence>
<dbReference type="PROSITE" id="PS50995">
    <property type="entry name" value="HTH_MARR_2"/>
    <property type="match status" value="1"/>
</dbReference>
<dbReference type="SUPFAM" id="SSF46785">
    <property type="entry name" value="Winged helix' DNA-binding domain"/>
    <property type="match status" value="1"/>
</dbReference>
<dbReference type="PANTHER" id="PTHR33164:SF64">
    <property type="entry name" value="TRANSCRIPTIONAL REGULATOR SLYA"/>
    <property type="match status" value="1"/>
</dbReference>
<keyword evidence="3" id="KW-0804">Transcription</keyword>
<gene>
    <name evidence="5" type="ORF">ABT276_33015</name>
</gene>